<dbReference type="AlphaFoldDB" id="A0A7S4PZ31"/>
<proteinExistence type="predicted"/>
<reference evidence="1" key="1">
    <citation type="submission" date="2021-01" db="EMBL/GenBank/DDBJ databases">
        <authorList>
            <person name="Corre E."/>
            <person name="Pelletier E."/>
            <person name="Niang G."/>
            <person name="Scheremetjew M."/>
            <person name="Finn R."/>
            <person name="Kale V."/>
            <person name="Holt S."/>
            <person name="Cochrane G."/>
            <person name="Meng A."/>
            <person name="Brown T."/>
            <person name="Cohen L."/>
        </authorList>
    </citation>
    <scope>NUCLEOTIDE SEQUENCE</scope>
    <source>
        <strain evidence="1">CCMP3105</strain>
    </source>
</reference>
<organism evidence="1">
    <name type="scientific">Alexandrium monilatum</name>
    <dbReference type="NCBI Taxonomy" id="311494"/>
    <lineage>
        <taxon>Eukaryota</taxon>
        <taxon>Sar</taxon>
        <taxon>Alveolata</taxon>
        <taxon>Dinophyceae</taxon>
        <taxon>Gonyaulacales</taxon>
        <taxon>Pyrocystaceae</taxon>
        <taxon>Alexandrium</taxon>
    </lineage>
</organism>
<protein>
    <submittedName>
        <fullName evidence="1">Uncharacterized protein</fullName>
    </submittedName>
</protein>
<evidence type="ECO:0000313" key="1">
    <source>
        <dbReference type="EMBL" id="CAE4566571.1"/>
    </source>
</evidence>
<dbReference type="EMBL" id="HBNR01009383">
    <property type="protein sequence ID" value="CAE4566571.1"/>
    <property type="molecule type" value="Transcribed_RNA"/>
</dbReference>
<name>A0A7S4PZ31_9DINO</name>
<sequence>MAPRHGGGMSGKVAGPAGKTGLPIGAWDWEGPPLRHLCMEIDGKQIPAEDLGFQVMLQRVAGASIEDLGYDVMDPIDRKLAAQQAAAVSRCSGHRARPGLLLRALVRGQGGAAHICPASAGQP</sequence>
<gene>
    <name evidence="1" type="ORF">AMON00008_LOCUS6190</name>
</gene>
<accession>A0A7S4PZ31</accession>